<evidence type="ECO:0000256" key="1">
    <source>
        <dbReference type="SAM" id="MobiDB-lite"/>
    </source>
</evidence>
<sequence>MSSTRRHDLADNANKTDESQTFKKAFQTVGRPPVTERDIHEQYMQDPPQNVPYEPTTDRSTIGTKEGAREQADPQQQGVLGHPGVGKALKQDVLEEMTTEGSVHPHNPVS</sequence>
<dbReference type="OrthoDB" id="3224585at2759"/>
<dbReference type="Proteomes" id="UP000292957">
    <property type="component" value="Unassembled WGS sequence"/>
</dbReference>
<dbReference type="AlphaFoldDB" id="A0A4Q9MK98"/>
<accession>A0A4Q9MK98</accession>
<feature type="region of interest" description="Disordered" evidence="1">
    <location>
        <begin position="1"/>
        <end position="110"/>
    </location>
</feature>
<dbReference type="EMBL" id="ML143435">
    <property type="protein sequence ID" value="TBU27178.1"/>
    <property type="molecule type" value="Genomic_DNA"/>
</dbReference>
<gene>
    <name evidence="2" type="ORF">BD311DRAFT_697047</name>
</gene>
<feature type="compositionally biased region" description="Basic and acidic residues" evidence="1">
    <location>
        <begin position="34"/>
        <end position="43"/>
    </location>
</feature>
<reference evidence="2" key="1">
    <citation type="submission" date="2019-01" db="EMBL/GenBank/DDBJ databases">
        <title>Draft genome sequences of three monokaryotic isolates of the white-rot basidiomycete fungus Dichomitus squalens.</title>
        <authorList>
            <consortium name="DOE Joint Genome Institute"/>
            <person name="Lopez S.C."/>
            <person name="Andreopoulos B."/>
            <person name="Pangilinan J."/>
            <person name="Lipzen A."/>
            <person name="Riley R."/>
            <person name="Ahrendt S."/>
            <person name="Ng V."/>
            <person name="Barry K."/>
            <person name="Daum C."/>
            <person name="Grigoriev I.V."/>
            <person name="Hilden K.S."/>
            <person name="Makela M.R."/>
            <person name="de Vries R.P."/>
        </authorList>
    </citation>
    <scope>NUCLEOTIDE SEQUENCE [LARGE SCALE GENOMIC DNA]</scope>
    <source>
        <strain evidence="2">OM18370.1</strain>
    </source>
</reference>
<name>A0A4Q9MK98_9APHY</name>
<protein>
    <submittedName>
        <fullName evidence="2">Uncharacterized protein</fullName>
    </submittedName>
</protein>
<evidence type="ECO:0000313" key="2">
    <source>
        <dbReference type="EMBL" id="TBU27178.1"/>
    </source>
</evidence>
<organism evidence="2">
    <name type="scientific">Dichomitus squalens</name>
    <dbReference type="NCBI Taxonomy" id="114155"/>
    <lineage>
        <taxon>Eukaryota</taxon>
        <taxon>Fungi</taxon>
        <taxon>Dikarya</taxon>
        <taxon>Basidiomycota</taxon>
        <taxon>Agaricomycotina</taxon>
        <taxon>Agaricomycetes</taxon>
        <taxon>Polyporales</taxon>
        <taxon>Polyporaceae</taxon>
        <taxon>Dichomitus</taxon>
    </lineage>
</organism>
<feature type="compositionally biased region" description="Basic and acidic residues" evidence="1">
    <location>
        <begin position="1"/>
        <end position="21"/>
    </location>
</feature>
<proteinExistence type="predicted"/>